<dbReference type="GO" id="GO:0030313">
    <property type="term" value="C:cell envelope"/>
    <property type="evidence" value="ECO:0007669"/>
    <property type="project" value="UniProtKB-SubCell"/>
</dbReference>
<gene>
    <name evidence="5" type="primary">mtsA</name>
    <name evidence="5" type="ORF">CKALI_01945</name>
</gene>
<organism evidence="5 6">
    <name type="scientific">Corynebacterium kalinowskii</name>
    <dbReference type="NCBI Taxonomy" id="2675216"/>
    <lineage>
        <taxon>Bacteria</taxon>
        <taxon>Bacillati</taxon>
        <taxon>Actinomycetota</taxon>
        <taxon>Actinomycetes</taxon>
        <taxon>Mycobacteriales</taxon>
        <taxon>Corynebacteriaceae</taxon>
        <taxon>Corynebacterium</taxon>
    </lineage>
</organism>
<dbReference type="GO" id="GO:0046872">
    <property type="term" value="F:metal ion binding"/>
    <property type="evidence" value="ECO:0007669"/>
    <property type="project" value="UniProtKB-KW"/>
</dbReference>
<evidence type="ECO:0000313" key="6">
    <source>
        <dbReference type="Proteomes" id="UP000427071"/>
    </source>
</evidence>
<sequence length="341" mass="36775">MTSTNDLWCADTIFNLTIVFNKGFMYIMSYFTSSLRRLSPVLAALGLSASLVACAPTNGDDEDKINILTSTQVWADVVDAITDDSQVKIETIVKGTDADPHSFEPTAMDMAKAGEADIVVVGGGGYDSWLYSRVDEKKVVHALSLSEHDHATHEDDDHAGHDHGPVAEDAETNEHVWYNTSALSQVAEDTAKAITAINPEVKVDPGAVQSTIDALDKRIHALPAAKIAQTHPIADHILLHTQMADITPAGYRATTLSESEPTAADVNAFLELIKSGDVQLLIDTPQSSTPYSTRIREAAEAKQIPVIEVAETPAAGTNFFDFFNSTVEGFEKASERVGHAR</sequence>
<dbReference type="EMBL" id="CP046452">
    <property type="protein sequence ID" value="QGU01288.1"/>
    <property type="molecule type" value="Genomic_DNA"/>
</dbReference>
<comment type="subcellular location">
    <subcellularLocation>
        <location evidence="1">Cell envelope</location>
    </subcellularLocation>
</comment>
<keyword evidence="3" id="KW-0479">Metal-binding</keyword>
<dbReference type="GO" id="GO:0030001">
    <property type="term" value="P:metal ion transport"/>
    <property type="evidence" value="ECO:0007669"/>
    <property type="project" value="InterPro"/>
</dbReference>
<reference evidence="6" key="1">
    <citation type="submission" date="2019-11" db="EMBL/GenBank/DDBJ databases">
        <title>Complete genome sequence of Corynebacterium kalinowskii 1959, a novel Corynebacterium species isolated from soil of a small paddock in Vilsendorf, Germany.</title>
        <authorList>
            <person name="Schaffert L."/>
            <person name="Ruwe M."/>
            <person name="Milse J."/>
            <person name="Hanuschka K."/>
            <person name="Ortseifen V."/>
            <person name="Droste J."/>
            <person name="Brandt D."/>
            <person name="Schlueter L."/>
            <person name="Kutter Y."/>
            <person name="Vinke S."/>
            <person name="Viehoefer P."/>
            <person name="Jacob L."/>
            <person name="Luebke N.-C."/>
            <person name="Schulte-Berndt E."/>
            <person name="Hain C."/>
            <person name="Linder M."/>
            <person name="Schmidt P."/>
            <person name="Wollenschlaeger L."/>
            <person name="Luttermann T."/>
            <person name="Thieme E."/>
            <person name="Hassa J."/>
            <person name="Haak M."/>
            <person name="Wittchen M."/>
            <person name="Mentz A."/>
            <person name="Persicke M."/>
            <person name="Busche T."/>
            <person name="Ruckert C."/>
        </authorList>
    </citation>
    <scope>NUCLEOTIDE SEQUENCE [LARGE SCALE GENOMIC DNA]</scope>
    <source>
        <strain evidence="6">1959</strain>
    </source>
</reference>
<proteinExistence type="predicted"/>
<name>A0A6B8W0N6_9CORY</name>
<keyword evidence="6" id="KW-1185">Reference proteome</keyword>
<evidence type="ECO:0000313" key="5">
    <source>
        <dbReference type="EMBL" id="QGU01288.1"/>
    </source>
</evidence>
<dbReference type="Proteomes" id="UP000427071">
    <property type="component" value="Chromosome"/>
</dbReference>
<dbReference type="SUPFAM" id="SSF53807">
    <property type="entry name" value="Helical backbone' metal receptor"/>
    <property type="match status" value="1"/>
</dbReference>
<dbReference type="AlphaFoldDB" id="A0A6B8W0N6"/>
<protein>
    <submittedName>
        <fullName evidence="5">Metal ABC transporter substrate-binding lipoprotein</fullName>
    </submittedName>
</protein>
<dbReference type="Pfam" id="PF01297">
    <property type="entry name" value="ZnuA"/>
    <property type="match status" value="1"/>
</dbReference>
<evidence type="ECO:0000256" key="4">
    <source>
        <dbReference type="ARBA" id="ARBA00022729"/>
    </source>
</evidence>
<dbReference type="PANTHER" id="PTHR42953">
    <property type="entry name" value="HIGH-AFFINITY ZINC UPTAKE SYSTEM PROTEIN ZNUA-RELATED"/>
    <property type="match status" value="1"/>
</dbReference>
<evidence type="ECO:0000256" key="1">
    <source>
        <dbReference type="ARBA" id="ARBA00004196"/>
    </source>
</evidence>
<evidence type="ECO:0000256" key="2">
    <source>
        <dbReference type="ARBA" id="ARBA00022448"/>
    </source>
</evidence>
<dbReference type="KEGG" id="ckw:CKALI_01945"/>
<evidence type="ECO:0000256" key="3">
    <source>
        <dbReference type="ARBA" id="ARBA00022723"/>
    </source>
</evidence>
<dbReference type="InterPro" id="IPR050492">
    <property type="entry name" value="Bact_metal-bind_prot9"/>
</dbReference>
<keyword evidence="2" id="KW-0813">Transport</keyword>
<keyword evidence="4" id="KW-0732">Signal</keyword>
<dbReference type="InterPro" id="IPR006127">
    <property type="entry name" value="ZnuA-like"/>
</dbReference>
<dbReference type="Gene3D" id="3.40.50.1980">
    <property type="entry name" value="Nitrogenase molybdenum iron protein domain"/>
    <property type="match status" value="1"/>
</dbReference>
<dbReference type="PANTHER" id="PTHR42953:SF1">
    <property type="entry name" value="METAL-BINDING PROTEIN HI_0362-RELATED"/>
    <property type="match status" value="1"/>
</dbReference>
<keyword evidence="5" id="KW-0449">Lipoprotein</keyword>
<accession>A0A6B8W0N6</accession>